<evidence type="ECO:0000313" key="2">
    <source>
        <dbReference type="Proteomes" id="UP000472372"/>
    </source>
</evidence>
<dbReference type="EMBL" id="HG992977">
    <property type="protein sequence ID" value="CAE6996585.1"/>
    <property type="molecule type" value="Genomic_DNA"/>
</dbReference>
<gene>
    <name evidence="1" type="ORF">PTTW11_00365</name>
</gene>
<dbReference type="Proteomes" id="UP000472372">
    <property type="component" value="Chromosome 1"/>
</dbReference>
<accession>A0A6S6VTI7</accession>
<sequence length="318" mass="36540">MNRLLLLATLLATSYGAIQPYIPRVAEYRTECKTCPRSLCPNQLYYDYEETFNATCWTHGTKIMGDNLWLKSEAGCYVTQYDVVEYPGDYTTDLEYCGSASEVQNLTIADATTKYKTECRICPSLTCDTISYLKEDTDLELTCWHPDGQLIIDDPYWLKTSNNCYVARKNLYQPPDLTRLDNCGPIPFLEDLWHNNENGTSDVNKREAKPIPGPFSANYLINVTVGEEYSSCRSCTNTTCEVEKTYEFDQEVYVQCISLDSAGLLWWSLTTDFCYVPNSDFWQYVEGDYYRMPLCEYFDGKPPGSEDVSLQRREDESV</sequence>
<organism evidence="1 2">
    <name type="scientific">Pyrenophora teres f. teres</name>
    <dbReference type="NCBI Taxonomy" id="97479"/>
    <lineage>
        <taxon>Eukaryota</taxon>
        <taxon>Fungi</taxon>
        <taxon>Dikarya</taxon>
        <taxon>Ascomycota</taxon>
        <taxon>Pezizomycotina</taxon>
        <taxon>Dothideomycetes</taxon>
        <taxon>Pleosporomycetidae</taxon>
        <taxon>Pleosporales</taxon>
        <taxon>Pleosporineae</taxon>
        <taxon>Pleosporaceae</taxon>
        <taxon>Pyrenophora</taxon>
    </lineage>
</organism>
<name>A0A6S6VTI7_9PLEO</name>
<evidence type="ECO:0000313" key="1">
    <source>
        <dbReference type="EMBL" id="CAE6996585.1"/>
    </source>
</evidence>
<protein>
    <submittedName>
        <fullName evidence="1">Uncharacterized protein</fullName>
    </submittedName>
</protein>
<proteinExistence type="predicted"/>
<reference evidence="1" key="1">
    <citation type="submission" date="2021-02" db="EMBL/GenBank/DDBJ databases">
        <authorList>
            <person name="Syme A R."/>
            <person name="Syme A R."/>
            <person name="Moolhuijzen P."/>
        </authorList>
    </citation>
    <scope>NUCLEOTIDE SEQUENCE</scope>
    <source>
        <strain evidence="1">W1-1</strain>
    </source>
</reference>
<dbReference type="AlphaFoldDB" id="A0A6S6VTI7"/>